<keyword evidence="1" id="KW-0812">Transmembrane</keyword>
<dbReference type="Proteomes" id="UP001589818">
    <property type="component" value="Unassembled WGS sequence"/>
</dbReference>
<dbReference type="RefSeq" id="WP_204818989.1">
    <property type="nucleotide sequence ID" value="NZ_JANHOF010000016.1"/>
</dbReference>
<sequence length="154" mass="16871">MNRICGGLSLRVLGRGAAAGLVAGIVLGLCLKWFQILTGERVYTLLLNIDFIPYMPMRLTEAGEFALHLSVSVPLGIVYLVAVKCRGRYMRFGVLTGVLASLTWVPLTLVSDRVPSIHDGQALCLWLIGHVIYGITLAQTARIMFPVNERSTSR</sequence>
<evidence type="ECO:0000313" key="3">
    <source>
        <dbReference type="Proteomes" id="UP001589818"/>
    </source>
</evidence>
<feature type="transmembrane region" description="Helical" evidence="1">
    <location>
        <begin position="127"/>
        <end position="145"/>
    </location>
</feature>
<organism evidence="2 3">
    <name type="scientific">Paenibacillus mendelii</name>
    <dbReference type="NCBI Taxonomy" id="206163"/>
    <lineage>
        <taxon>Bacteria</taxon>
        <taxon>Bacillati</taxon>
        <taxon>Bacillota</taxon>
        <taxon>Bacilli</taxon>
        <taxon>Bacillales</taxon>
        <taxon>Paenibacillaceae</taxon>
        <taxon>Paenibacillus</taxon>
    </lineage>
</organism>
<reference evidence="2 3" key="1">
    <citation type="submission" date="2024-09" db="EMBL/GenBank/DDBJ databases">
        <authorList>
            <person name="Sun Q."/>
            <person name="Mori K."/>
        </authorList>
    </citation>
    <scope>NUCLEOTIDE SEQUENCE [LARGE SCALE GENOMIC DNA]</scope>
    <source>
        <strain evidence="2 3">CCM 4839</strain>
    </source>
</reference>
<evidence type="ECO:0000256" key="1">
    <source>
        <dbReference type="SAM" id="Phobius"/>
    </source>
</evidence>
<accession>A0ABV6JB88</accession>
<comment type="caution">
    <text evidence="2">The sequence shown here is derived from an EMBL/GenBank/DDBJ whole genome shotgun (WGS) entry which is preliminary data.</text>
</comment>
<proteinExistence type="predicted"/>
<keyword evidence="1" id="KW-1133">Transmembrane helix</keyword>
<feature type="transmembrane region" description="Helical" evidence="1">
    <location>
        <begin position="12"/>
        <end position="34"/>
    </location>
</feature>
<keyword evidence="1" id="KW-0472">Membrane</keyword>
<gene>
    <name evidence="2" type="ORF">ACFFJ8_16750</name>
</gene>
<keyword evidence="3" id="KW-1185">Reference proteome</keyword>
<evidence type="ECO:0000313" key="2">
    <source>
        <dbReference type="EMBL" id="MFC0393017.1"/>
    </source>
</evidence>
<name>A0ABV6JB88_9BACL</name>
<evidence type="ECO:0008006" key="4">
    <source>
        <dbReference type="Google" id="ProtNLM"/>
    </source>
</evidence>
<feature type="transmembrane region" description="Helical" evidence="1">
    <location>
        <begin position="89"/>
        <end position="107"/>
    </location>
</feature>
<protein>
    <recommendedName>
        <fullName evidence="4">DUF1440 domain-containing protein</fullName>
    </recommendedName>
</protein>
<dbReference type="EMBL" id="JBHLVF010000028">
    <property type="protein sequence ID" value="MFC0393017.1"/>
    <property type="molecule type" value="Genomic_DNA"/>
</dbReference>
<feature type="transmembrane region" description="Helical" evidence="1">
    <location>
        <begin position="65"/>
        <end position="82"/>
    </location>
</feature>